<evidence type="ECO:0000313" key="3">
    <source>
        <dbReference type="EMBL" id="KRN33480.1"/>
    </source>
</evidence>
<name>A0A0R2FZ60_9LACO</name>
<dbReference type="GO" id="GO:0003824">
    <property type="term" value="F:catalytic activity"/>
    <property type="evidence" value="ECO:0007669"/>
    <property type="project" value="InterPro"/>
</dbReference>
<accession>A0A0R2FZ60</accession>
<gene>
    <name evidence="3" type="ORF">IV68_GL000283</name>
</gene>
<dbReference type="Proteomes" id="UP000051296">
    <property type="component" value="Unassembled WGS sequence"/>
</dbReference>
<evidence type="ECO:0000256" key="1">
    <source>
        <dbReference type="ARBA" id="ARBA00009199"/>
    </source>
</evidence>
<sequence>MQDLTALLADVRQHRLDWTSWLTQVNQRILEHANLNAVVNWQPDTYRSTLEPTAPFFGYPVLTKALGQAKAGWPSTSASRLLADNIAQQSDYFITKLEAAGMQVVGQTNSPEFGFTNITNSALYGPTRNPWNPAYFSGGSSGGAAAAVAAGIVPLATASDGGGSIRIPASFCGLIGLKPSRGTMPTGPSDWRNWQGAAINFGLTVSMRDTKLLFKALKQTGSTPAPYQPPLTSQTTAKTNARPLKIGFIVDSPVQTPVSQEAKAAVLDLVSELEKMGHQVSPVNWPCAGQPLMESYYAMNAVETDAMLTQIANYRDRPIQPDEVEPLTWTLYQYGRHLPGRTYVAALNLWDQAAAQMAEFFKAYDLLLTPSTADHAPKVTQSFQNPGQLTQMQAAADLNTSQLAQLTWDMFAEGLALTPFTQLANLTGLPAISLPTHLTKTGLPLGCQLMAPLGREDLLFVLGQAIEDRELFVLPSAYQ</sequence>
<organism evidence="3 4">
    <name type="scientific">Weissella halotolerans DSM 20190</name>
    <dbReference type="NCBI Taxonomy" id="1123500"/>
    <lineage>
        <taxon>Bacteria</taxon>
        <taxon>Bacillati</taxon>
        <taxon>Bacillota</taxon>
        <taxon>Bacilli</taxon>
        <taxon>Lactobacillales</taxon>
        <taxon>Lactobacillaceae</taxon>
        <taxon>Weissella</taxon>
    </lineage>
</organism>
<dbReference type="OrthoDB" id="9811471at2"/>
<dbReference type="SUPFAM" id="SSF75304">
    <property type="entry name" value="Amidase signature (AS) enzymes"/>
    <property type="match status" value="1"/>
</dbReference>
<dbReference type="InterPro" id="IPR023631">
    <property type="entry name" value="Amidase_dom"/>
</dbReference>
<reference evidence="3 4" key="1">
    <citation type="journal article" date="2015" name="Genome Announc.">
        <title>Expanding the biotechnology potential of lactobacilli through comparative genomics of 213 strains and associated genera.</title>
        <authorList>
            <person name="Sun Z."/>
            <person name="Harris H.M."/>
            <person name="McCann A."/>
            <person name="Guo C."/>
            <person name="Argimon S."/>
            <person name="Zhang W."/>
            <person name="Yang X."/>
            <person name="Jeffery I.B."/>
            <person name="Cooney J.C."/>
            <person name="Kagawa T.F."/>
            <person name="Liu W."/>
            <person name="Song Y."/>
            <person name="Salvetti E."/>
            <person name="Wrobel A."/>
            <person name="Rasinkangas P."/>
            <person name="Parkhill J."/>
            <person name="Rea M.C."/>
            <person name="O'Sullivan O."/>
            <person name="Ritari J."/>
            <person name="Douillard F.P."/>
            <person name="Paul Ross R."/>
            <person name="Yang R."/>
            <person name="Briner A.E."/>
            <person name="Felis G.E."/>
            <person name="de Vos W.M."/>
            <person name="Barrangou R."/>
            <person name="Klaenhammer T.R."/>
            <person name="Caufield P.W."/>
            <person name="Cui Y."/>
            <person name="Zhang H."/>
            <person name="O'Toole P.W."/>
        </authorList>
    </citation>
    <scope>NUCLEOTIDE SEQUENCE [LARGE SCALE GENOMIC DNA]</scope>
    <source>
        <strain evidence="3 4">DSM 20190</strain>
    </source>
</reference>
<dbReference type="InParanoid" id="A0A0R2FZ60"/>
<dbReference type="AlphaFoldDB" id="A0A0R2FZ60"/>
<dbReference type="PANTHER" id="PTHR11895">
    <property type="entry name" value="TRANSAMIDASE"/>
    <property type="match status" value="1"/>
</dbReference>
<dbReference type="PATRIC" id="fig|1123500.6.peg.282"/>
<feature type="domain" description="Amidase" evidence="2">
    <location>
        <begin position="44"/>
        <end position="459"/>
    </location>
</feature>
<dbReference type="InterPro" id="IPR020556">
    <property type="entry name" value="Amidase_CS"/>
</dbReference>
<comment type="caution">
    <text evidence="3">The sequence shown here is derived from an EMBL/GenBank/DDBJ whole genome shotgun (WGS) entry which is preliminary data.</text>
</comment>
<protein>
    <submittedName>
        <fullName evidence="3">Amidase</fullName>
    </submittedName>
</protein>
<evidence type="ECO:0000259" key="2">
    <source>
        <dbReference type="Pfam" id="PF01425"/>
    </source>
</evidence>
<dbReference type="InterPro" id="IPR000120">
    <property type="entry name" value="Amidase"/>
</dbReference>
<dbReference type="InterPro" id="IPR036928">
    <property type="entry name" value="AS_sf"/>
</dbReference>
<dbReference type="eggNOG" id="COG0154">
    <property type="taxonomic scope" value="Bacteria"/>
</dbReference>
<dbReference type="Pfam" id="PF01425">
    <property type="entry name" value="Amidase"/>
    <property type="match status" value="1"/>
</dbReference>
<dbReference type="PANTHER" id="PTHR11895:SF7">
    <property type="entry name" value="GLUTAMYL-TRNA(GLN) AMIDOTRANSFERASE SUBUNIT A, MITOCHONDRIAL"/>
    <property type="match status" value="1"/>
</dbReference>
<dbReference type="EMBL" id="JQAX01000001">
    <property type="protein sequence ID" value="KRN33480.1"/>
    <property type="molecule type" value="Genomic_DNA"/>
</dbReference>
<keyword evidence="4" id="KW-1185">Reference proteome</keyword>
<dbReference type="Gene3D" id="3.90.1300.10">
    <property type="entry name" value="Amidase signature (AS) domain"/>
    <property type="match status" value="1"/>
</dbReference>
<dbReference type="RefSeq" id="WP_022791025.1">
    <property type="nucleotide sequence ID" value="NZ_ATUU01000001.1"/>
</dbReference>
<dbReference type="STRING" id="1123500.GCA_000420365_00220"/>
<proteinExistence type="inferred from homology"/>
<evidence type="ECO:0000313" key="4">
    <source>
        <dbReference type="Proteomes" id="UP000051296"/>
    </source>
</evidence>
<comment type="similarity">
    <text evidence="1">Belongs to the amidase family.</text>
</comment>
<dbReference type="PROSITE" id="PS00571">
    <property type="entry name" value="AMIDASES"/>
    <property type="match status" value="1"/>
</dbReference>